<dbReference type="Pfam" id="PF00109">
    <property type="entry name" value="ketoacyl-synt"/>
    <property type="match status" value="2"/>
</dbReference>
<feature type="domain" description="Ketosynthase family 3 (KS3)" evidence="10">
    <location>
        <begin position="5"/>
        <end position="437"/>
    </location>
</feature>
<evidence type="ECO:0000256" key="6">
    <source>
        <dbReference type="ARBA" id="ARBA00023160"/>
    </source>
</evidence>
<dbReference type="InterPro" id="IPR020841">
    <property type="entry name" value="PKS_Beta-ketoAc_synthase_dom"/>
</dbReference>
<dbReference type="GO" id="GO:0006633">
    <property type="term" value="P:fatty acid biosynthetic process"/>
    <property type="evidence" value="ECO:0007669"/>
    <property type="project" value="UniProtKB-UniPathway"/>
</dbReference>
<dbReference type="CDD" id="cd01287">
    <property type="entry name" value="FabA"/>
    <property type="match status" value="1"/>
</dbReference>
<evidence type="ECO:0000256" key="8">
    <source>
        <dbReference type="RuleBase" id="RU003694"/>
    </source>
</evidence>
<evidence type="ECO:0000313" key="11">
    <source>
        <dbReference type="EMBL" id="EMS79913.1"/>
    </source>
</evidence>
<feature type="region of interest" description="Disordered" evidence="9">
    <location>
        <begin position="440"/>
        <end position="460"/>
    </location>
</feature>
<gene>
    <name evidence="11" type="primary">fabB</name>
    <name evidence="11" type="ORF">Dpo_3c00550</name>
</gene>
<dbReference type="InterPro" id="IPR029069">
    <property type="entry name" value="HotDog_dom_sf"/>
</dbReference>
<dbReference type="InterPro" id="IPR014031">
    <property type="entry name" value="Ketoacyl_synth_C"/>
</dbReference>
<name>S0FXW7_9BACT</name>
<dbReference type="OrthoDB" id="5476655at2"/>
<comment type="caution">
    <text evidence="11">The sequence shown here is derived from an EMBL/GenBank/DDBJ whole genome shotgun (WGS) entry which is preliminary data.</text>
</comment>
<reference evidence="11 12" key="1">
    <citation type="journal article" date="2013" name="Genome Announc.">
        <title>Draft Genome Sequence of Desulfotignum phosphitoxidans DSM 13687 Strain FiPS-3.</title>
        <authorList>
            <person name="Poehlein A."/>
            <person name="Daniel R."/>
            <person name="Simeonova D.D."/>
        </authorList>
    </citation>
    <scope>NUCLEOTIDE SEQUENCE [LARGE SCALE GENOMIC DNA]</scope>
    <source>
        <strain evidence="11 12">DSM 13687</strain>
    </source>
</reference>
<dbReference type="InterPro" id="IPR010083">
    <property type="entry name" value="FabA"/>
</dbReference>
<keyword evidence="6" id="KW-0275">Fatty acid biosynthesis</keyword>
<dbReference type="Pfam" id="PF07977">
    <property type="entry name" value="FabA"/>
    <property type="match status" value="1"/>
</dbReference>
<evidence type="ECO:0000259" key="10">
    <source>
        <dbReference type="PROSITE" id="PS52004"/>
    </source>
</evidence>
<proteinExistence type="inferred from homology"/>
<dbReference type="InterPro" id="IPR014030">
    <property type="entry name" value="Ketoacyl_synth_N"/>
</dbReference>
<keyword evidence="7" id="KW-0456">Lyase</keyword>
<comment type="similarity">
    <text evidence="8">Belongs to the thiolase-like superfamily. Beta-ketoacyl-ACP synthases family.</text>
</comment>
<feature type="compositionally biased region" description="Low complexity" evidence="9">
    <location>
        <begin position="442"/>
        <end position="453"/>
    </location>
</feature>
<dbReference type="UniPathway" id="UPA00094"/>
<dbReference type="PATRIC" id="fig|1286635.3.peg.1615"/>
<feature type="compositionally biased region" description="Basic and acidic residues" evidence="9">
    <location>
        <begin position="504"/>
        <end position="513"/>
    </location>
</feature>
<evidence type="ECO:0000313" key="12">
    <source>
        <dbReference type="Proteomes" id="UP000014216"/>
    </source>
</evidence>
<dbReference type="SUPFAM" id="SSF53901">
    <property type="entry name" value="Thiolase-like"/>
    <property type="match status" value="2"/>
</dbReference>
<evidence type="ECO:0000256" key="7">
    <source>
        <dbReference type="ARBA" id="ARBA00023239"/>
    </source>
</evidence>
<dbReference type="PANTHER" id="PTHR43074:SF1">
    <property type="entry name" value="BETA-KETOACYL SYNTHASE FAMILY PROTEIN-RELATED"/>
    <property type="match status" value="1"/>
</dbReference>
<dbReference type="Pfam" id="PF02801">
    <property type="entry name" value="Ketoacyl-synt_C"/>
    <property type="match status" value="2"/>
</dbReference>
<sequence length="1420" mass="152969">MTSHAPHIAVVSMAGIFPGTSDNQRFITHILEKKQHIIQVPAHRWIAPVKKMVVSAACPDRAVSDRAGLITDFRFDPTGLDMDEALLSMLDPVHHLVLSAGRTACRECHLPEKLKQRTGVILAAIALPTDTASAFSRELLCAKNPRPTSPSDALACAMVSAPAAILARALRLNAGSYTLDAACASSLVAIKLACEQLISGKADVMVTGGVSRPDSLYTQIGFSQLAALSPSGRCAPFDRQADGLVVGEGCGILVLKRLSDALACGDTIHGVIKGWGISNDIEGNLVAPASEGQVRAMAAAYDMAGLSLAHLQYMECHGSGTPVGDKVELTSIRAMLEKHECMDTPLAIGSVKSNIGHLLTAAGAAGIIKTLLAMNRKMLPPSCNFTALPDVHPLENTRVQVQTKADEWIPSRPGEPRRAGVSAFGFGGINAHILVEEHNKSRSYSSKPASKRAASSDKPVALENDSDQFAIVGMQILTGDCPDLTQFADMIRGRTSPCPAPAADRWRRRDHLPPDQPQRPAGYLTALSLAMDEFHIPPVQIPDILPQHLVLLQAVKGALTDARIPHRPDKQDFLRTRAGCAVGIDFDFGAADFSLRWYAHDLEDSLQDPLSPPLTFNRTLGALGGIAASRVAREFKLGGPCFTVSADAASGMKALEVGTRSLAARETDWFICAGVDMAGDIRSFCLNQASLPMVPARPAEGAGAIIIKRLADARKDKDRIYAVIQGVSGSSGGPVTRDHKEPEFSYMTPLKQCLADAGITFSDLSFFNTHAGGHGPLGAVEAHALTHLKHPDDKTACVLGWTADLAGDTRGISGLVSIIHSALCLYHATIPGFQAGPGLEGMKKQNFVIPDAPVPWPETSPLSRHAMAGAMTRDGGTAFCLLGQPPDPAPLSTQPDAGLQSSHAGPNPHTLSVPTTRPPIPEDLLNRLNPAPAPAPPSAPVTGLSSPFYMDPDALVEVSDITARAHEKFLAFSQTNMDHMQTQFAALTRAAAALTREPGFEPPSGENENPRPIATPPLFTRDQCMEFAVGRAGNVLGPDFDIIDTYPVRVRLPDDPLMLVDRIMAIEGTPCSLGPGKIITQHDVRPDAWYLDGGVAPVSISIEAGQADLFLCAFLGIDHQVKGTRKYRLLDARVTFHRPLPEPGETIEYHICIDRFLKQGDVFLFFFHYKGYINRQLFISMRDGCAGFFTEAEVEKSGGIVLKKQDQIPVLPEHGFDPLVRVWPAAFDESRIAHLRSGNLAGAFGNDFSGMTLGAAQRLPGGPMHLIDRVLSFDPNGGRYGLGTIVAEADIRPDAWFLTCHFIDDPVMPGTLMYECCAHALRIFVQRMGWVSPDPVARFNVLPNNESDLKCRGPVTPDTKKARYEIEIKEMGYTAADGQPFVIADAHMFADDLRIVLYKDMGMTLTGVSRDTLRHVWRHK</sequence>
<dbReference type="Gene3D" id="3.40.47.10">
    <property type="match status" value="2"/>
</dbReference>
<evidence type="ECO:0000256" key="5">
    <source>
        <dbReference type="ARBA" id="ARBA00023098"/>
    </source>
</evidence>
<feature type="region of interest" description="Disordered" evidence="9">
    <location>
        <begin position="499"/>
        <end position="518"/>
    </location>
</feature>
<organism evidence="11 12">
    <name type="scientific">Desulfotignum phosphitoxidans DSM 13687</name>
    <dbReference type="NCBI Taxonomy" id="1286635"/>
    <lineage>
        <taxon>Bacteria</taxon>
        <taxon>Pseudomonadati</taxon>
        <taxon>Thermodesulfobacteriota</taxon>
        <taxon>Desulfobacteria</taxon>
        <taxon>Desulfobacterales</taxon>
        <taxon>Desulfobacteraceae</taxon>
        <taxon>Desulfotignum</taxon>
    </lineage>
</organism>
<dbReference type="InterPro" id="IPR052568">
    <property type="entry name" value="PKS-FAS_Synthase"/>
</dbReference>
<dbReference type="GO" id="GO:0005737">
    <property type="term" value="C:cytoplasm"/>
    <property type="evidence" value="ECO:0007669"/>
    <property type="project" value="InterPro"/>
</dbReference>
<evidence type="ECO:0000256" key="3">
    <source>
        <dbReference type="ARBA" id="ARBA00022516"/>
    </source>
</evidence>
<dbReference type="GO" id="GO:0004315">
    <property type="term" value="F:3-oxoacyl-[acyl-carrier-protein] synthase activity"/>
    <property type="evidence" value="ECO:0007669"/>
    <property type="project" value="UniProtKB-EC"/>
</dbReference>
<evidence type="ECO:0000256" key="1">
    <source>
        <dbReference type="ARBA" id="ARBA00005194"/>
    </source>
</evidence>
<feature type="region of interest" description="Disordered" evidence="9">
    <location>
        <begin position="884"/>
        <end position="922"/>
    </location>
</feature>
<keyword evidence="12" id="KW-1185">Reference proteome</keyword>
<evidence type="ECO:0000256" key="4">
    <source>
        <dbReference type="ARBA" id="ARBA00022832"/>
    </source>
</evidence>
<keyword evidence="3" id="KW-0444">Lipid biosynthesis</keyword>
<dbReference type="PANTHER" id="PTHR43074">
    <property type="entry name" value="OMEGA-3 POLYUNSATURATED FATTY ACID SYNTHASE PFAB-RELATED"/>
    <property type="match status" value="1"/>
</dbReference>
<dbReference type="EC" id="2.3.1.41" evidence="11"/>
<protein>
    <submittedName>
        <fullName evidence="11">Phthiocerol/phenolphthiocerol synthesis polyketide ligase FabB</fullName>
        <ecNumber evidence="11">2.3.1.41</ecNumber>
    </submittedName>
</protein>
<dbReference type="SMART" id="SM00825">
    <property type="entry name" value="PKS_KS"/>
    <property type="match status" value="1"/>
</dbReference>
<dbReference type="GO" id="GO:0019171">
    <property type="term" value="F:(3R)-hydroxyacyl-[acyl-carrier-protein] dehydratase activity"/>
    <property type="evidence" value="ECO:0007669"/>
    <property type="project" value="InterPro"/>
</dbReference>
<dbReference type="InterPro" id="IPR013114">
    <property type="entry name" value="FabA_FabZ"/>
</dbReference>
<comment type="similarity">
    <text evidence="2">Belongs to the thioester dehydratase family. FabA subfamily.</text>
</comment>
<keyword evidence="5" id="KW-0443">Lipid metabolism</keyword>
<dbReference type="SUPFAM" id="SSF54637">
    <property type="entry name" value="Thioesterase/thiol ester dehydrase-isomerase"/>
    <property type="match status" value="2"/>
</dbReference>
<keyword evidence="8 11" id="KW-0808">Transferase</keyword>
<evidence type="ECO:0000256" key="9">
    <source>
        <dbReference type="SAM" id="MobiDB-lite"/>
    </source>
</evidence>
<keyword evidence="11" id="KW-0436">Ligase</keyword>
<dbReference type="Proteomes" id="UP000014216">
    <property type="component" value="Unassembled WGS sequence"/>
</dbReference>
<dbReference type="PROSITE" id="PS52004">
    <property type="entry name" value="KS3_2"/>
    <property type="match status" value="2"/>
</dbReference>
<keyword evidence="4" id="KW-0276">Fatty acid metabolism</keyword>
<feature type="domain" description="Ketosynthase family 3 (KS3)" evidence="10">
    <location>
        <begin position="466"/>
        <end position="884"/>
    </location>
</feature>
<dbReference type="InterPro" id="IPR016039">
    <property type="entry name" value="Thiolase-like"/>
</dbReference>
<dbReference type="EMBL" id="APJX01000003">
    <property type="protein sequence ID" value="EMS79913.1"/>
    <property type="molecule type" value="Genomic_DNA"/>
</dbReference>
<dbReference type="Gene3D" id="3.10.129.10">
    <property type="entry name" value="Hotdog Thioesterase"/>
    <property type="match status" value="2"/>
</dbReference>
<keyword evidence="11" id="KW-0012">Acyltransferase</keyword>
<accession>S0FXW7</accession>
<dbReference type="InterPro" id="IPR032821">
    <property type="entry name" value="PKS_assoc"/>
</dbReference>
<dbReference type="Pfam" id="PF16197">
    <property type="entry name" value="KAsynt_C_assoc"/>
    <property type="match status" value="1"/>
</dbReference>
<dbReference type="CDD" id="cd00833">
    <property type="entry name" value="PKS"/>
    <property type="match status" value="2"/>
</dbReference>
<evidence type="ECO:0000256" key="2">
    <source>
        <dbReference type="ARBA" id="ARBA00006714"/>
    </source>
</evidence>
<dbReference type="GO" id="GO:0016874">
    <property type="term" value="F:ligase activity"/>
    <property type="evidence" value="ECO:0007669"/>
    <property type="project" value="UniProtKB-KW"/>
</dbReference>
<feature type="compositionally biased region" description="Polar residues" evidence="9">
    <location>
        <begin position="891"/>
        <end position="915"/>
    </location>
</feature>
<dbReference type="RefSeq" id="WP_006965241.1">
    <property type="nucleotide sequence ID" value="NZ_APJX01000003.1"/>
</dbReference>
<comment type="pathway">
    <text evidence="1">Lipid metabolism; fatty acid biosynthesis.</text>
</comment>